<organism evidence="3 4">
    <name type="scientific">Streptomyces niveus</name>
    <name type="common">Streptomyces spheroides</name>
    <dbReference type="NCBI Taxonomy" id="193462"/>
    <lineage>
        <taxon>Bacteria</taxon>
        <taxon>Bacillati</taxon>
        <taxon>Actinomycetota</taxon>
        <taxon>Actinomycetes</taxon>
        <taxon>Kitasatosporales</taxon>
        <taxon>Streptomycetaceae</taxon>
        <taxon>Streptomyces</taxon>
    </lineage>
</organism>
<dbReference type="OrthoDB" id="4350888at2"/>
<dbReference type="EMBL" id="CP018047">
    <property type="protein sequence ID" value="AQU68724.1"/>
    <property type="molecule type" value="Genomic_DNA"/>
</dbReference>
<feature type="region of interest" description="Disordered" evidence="1">
    <location>
        <begin position="142"/>
        <end position="170"/>
    </location>
</feature>
<gene>
    <name evidence="3" type="ORF">BBN63_23525</name>
</gene>
<proteinExistence type="predicted"/>
<feature type="compositionally biased region" description="Basic and acidic residues" evidence="1">
    <location>
        <begin position="158"/>
        <end position="170"/>
    </location>
</feature>
<dbReference type="KEGG" id="snw:BBN63_23525"/>
<protein>
    <submittedName>
        <fullName evidence="3">Uncharacterized protein</fullName>
    </submittedName>
</protein>
<keyword evidence="2" id="KW-0472">Membrane</keyword>
<accession>A0A1U9QWV5</accession>
<evidence type="ECO:0000256" key="2">
    <source>
        <dbReference type="SAM" id="Phobius"/>
    </source>
</evidence>
<evidence type="ECO:0000313" key="3">
    <source>
        <dbReference type="EMBL" id="AQU68724.1"/>
    </source>
</evidence>
<feature type="region of interest" description="Disordered" evidence="1">
    <location>
        <begin position="1"/>
        <end position="92"/>
    </location>
</feature>
<reference evidence="3 4" key="1">
    <citation type="submission" date="2016-11" db="EMBL/GenBank/DDBJ databases">
        <title>Complete genome sequence of Streptomyces niveus SCSIO 3406.</title>
        <authorList>
            <person name="Zhu Q."/>
            <person name="Cheng W."/>
            <person name="Song Y."/>
            <person name="Li Q."/>
            <person name="Ju J."/>
        </authorList>
    </citation>
    <scope>NUCLEOTIDE SEQUENCE [LARGE SCALE GENOMIC DNA]</scope>
    <source>
        <strain evidence="3 4">SCSIO 3406</strain>
    </source>
</reference>
<evidence type="ECO:0000313" key="4">
    <source>
        <dbReference type="Proteomes" id="UP000189677"/>
    </source>
</evidence>
<keyword evidence="4" id="KW-1185">Reference proteome</keyword>
<keyword evidence="2" id="KW-1133">Transmembrane helix</keyword>
<name>A0A1U9QWV5_STRNV</name>
<feature type="compositionally biased region" description="Low complexity" evidence="1">
    <location>
        <begin position="1"/>
        <end position="26"/>
    </location>
</feature>
<evidence type="ECO:0000256" key="1">
    <source>
        <dbReference type="SAM" id="MobiDB-lite"/>
    </source>
</evidence>
<dbReference type="AlphaFoldDB" id="A0A1U9QWV5"/>
<dbReference type="RefSeq" id="WP_078077343.1">
    <property type="nucleotide sequence ID" value="NZ_CP018047.1"/>
</dbReference>
<feature type="transmembrane region" description="Helical" evidence="2">
    <location>
        <begin position="97"/>
        <end position="117"/>
    </location>
</feature>
<feature type="compositionally biased region" description="Low complexity" evidence="1">
    <location>
        <begin position="56"/>
        <end position="73"/>
    </location>
</feature>
<feature type="compositionally biased region" description="Low complexity" evidence="1">
    <location>
        <begin position="32"/>
        <end position="49"/>
    </location>
</feature>
<keyword evidence="2" id="KW-0812">Transmembrane</keyword>
<dbReference type="Proteomes" id="UP000189677">
    <property type="component" value="Chromosome"/>
</dbReference>
<sequence length="319" mass="33076">MSYNQPGPYGGQQPQGQPGPYGQQPPQGQPGYGYPQQAPQGEQPGYGYPQQPPQGVPQQGYGQPQQPGPYGQPQQPPYGGAPGFPPPQGAPKKKTGLIIASVVVALAVIGGGAYFLVGGGSSDVADDGAHKLTTPATVIGGEYKKSESSDGSDSGGMSKDDLKDAEKWGVKNPKDVSAQYESGSVEENPFGAKILPFAGVWGEVEDPEKAVDGMFGYLKSESEKDSGSDVPALVGSPKAFEPEGLDGAVLKCQEMSLKNDDATAGPKEMKFSVCIWGDYSTLGFAMPVDMASAMAGKGGSLEEAAATTAKLRKDVRVKL</sequence>